<reference evidence="2" key="1">
    <citation type="submission" date="2021-05" db="EMBL/GenBank/DDBJ databases">
        <authorList>
            <person name="Alioto T."/>
            <person name="Alioto T."/>
            <person name="Gomez Garrido J."/>
        </authorList>
    </citation>
    <scope>NUCLEOTIDE SEQUENCE</scope>
</reference>
<keyword evidence="1" id="KW-1133">Transmembrane helix</keyword>
<feature type="transmembrane region" description="Helical" evidence="1">
    <location>
        <begin position="114"/>
        <end position="136"/>
    </location>
</feature>
<organism evidence="2">
    <name type="scientific">Culex pipiens</name>
    <name type="common">House mosquito</name>
    <dbReference type="NCBI Taxonomy" id="7175"/>
    <lineage>
        <taxon>Eukaryota</taxon>
        <taxon>Metazoa</taxon>
        <taxon>Ecdysozoa</taxon>
        <taxon>Arthropoda</taxon>
        <taxon>Hexapoda</taxon>
        <taxon>Insecta</taxon>
        <taxon>Pterygota</taxon>
        <taxon>Neoptera</taxon>
        <taxon>Endopterygota</taxon>
        <taxon>Diptera</taxon>
        <taxon>Nematocera</taxon>
        <taxon>Culicoidea</taxon>
        <taxon>Culicidae</taxon>
        <taxon>Culicinae</taxon>
        <taxon>Culicini</taxon>
        <taxon>Culex</taxon>
        <taxon>Culex</taxon>
    </lineage>
</organism>
<dbReference type="EMBL" id="HBUE01317972">
    <property type="protein sequence ID" value="CAG6586658.1"/>
    <property type="molecule type" value="Transcribed_RNA"/>
</dbReference>
<protein>
    <submittedName>
        <fullName evidence="2">(northern house mosquito) hypothetical protein</fullName>
    </submittedName>
</protein>
<feature type="transmembrane region" description="Helical" evidence="1">
    <location>
        <begin position="71"/>
        <end position="102"/>
    </location>
</feature>
<accession>A0A8D8HGJ4</accession>
<name>A0A8D8HGJ4_CULPI</name>
<dbReference type="EMBL" id="HBUE01211541">
    <property type="protein sequence ID" value="CAG6534712.1"/>
    <property type="molecule type" value="Transcribed_RNA"/>
</dbReference>
<dbReference type="AlphaFoldDB" id="A0A8D8HGJ4"/>
<sequence length="137" mass="14755">MIVHHDAVIRVGAGRVALGVGTAGVVLLEDLLSANRLHQHHVVVHHAIVVVEARILDHDRVARDNRKVVKVLILVVLVQRIVVPVLAAFPLAGTVLVLALHLLLHRLSVDLLLLLQPVDVAVSVVVAILLLLLLLLA</sequence>
<dbReference type="EMBL" id="HBUE01211538">
    <property type="protein sequence ID" value="CAG6534710.1"/>
    <property type="molecule type" value="Transcribed_RNA"/>
</dbReference>
<dbReference type="EMBL" id="HBUE01317971">
    <property type="protein sequence ID" value="CAG6586656.1"/>
    <property type="molecule type" value="Transcribed_RNA"/>
</dbReference>
<keyword evidence="1" id="KW-0472">Membrane</keyword>
<dbReference type="EMBL" id="HBUE01317975">
    <property type="protein sequence ID" value="CAG6586660.1"/>
    <property type="molecule type" value="Transcribed_RNA"/>
</dbReference>
<evidence type="ECO:0000256" key="1">
    <source>
        <dbReference type="SAM" id="Phobius"/>
    </source>
</evidence>
<dbReference type="EMBL" id="HBUE01211537">
    <property type="protein sequence ID" value="CAG6534708.1"/>
    <property type="molecule type" value="Transcribed_RNA"/>
</dbReference>
<keyword evidence="1" id="KW-0812">Transmembrane</keyword>
<evidence type="ECO:0000313" key="2">
    <source>
        <dbReference type="EMBL" id="CAG6534710.1"/>
    </source>
</evidence>
<proteinExistence type="predicted"/>